<dbReference type="Gene3D" id="2.60.40.1120">
    <property type="entry name" value="Carboxypeptidase-like, regulatory domain"/>
    <property type="match status" value="1"/>
</dbReference>
<dbReference type="Pfam" id="PF25183">
    <property type="entry name" value="OMP_b-brl_4"/>
    <property type="match status" value="1"/>
</dbReference>
<dbReference type="Gene3D" id="2.40.170.20">
    <property type="entry name" value="TonB-dependent receptor, beta-barrel domain"/>
    <property type="match status" value="1"/>
</dbReference>
<sequence>MKRFLIYGILFMMTLLAAVPAAFAQGVTTASFSGVIRDTKGGAIPGATVVVTHEPTGTKYNTISRADGRFNIPDVRVGGPYSIKITYIGYQDFSQQNITTSIGEDYKVNTKLEEASTALKELVVTGKQDKVMNTSRTGARETVTRAQIDQLPTLNRSLQDFTKLTPSANGLNFGGRSNLYNNITVDGALFNNSFGLSGTLGGQTSSQPISLDAIDQIQVDLAPFDVRQGFFTGAGVNSVVKSGTNDFKGSVYTYIRSTGLTGYNAGGTKVNKVPFDYNTRGASIGGPIIKNKLFFFVSGEQERISNVPTTYVAGRSGASGNVSQVQATTLDSLSQFLQKNYGYNPGAYENYNYKTQSDKLTVKLDWNLNQKNTFSLKYFYFKSFKDQPASNSGITNSKVGYGTSRAPGLSTLPFFGSGYRINNNFNIVIGELNTRFSNSVHNKLTVGYSALRDFRSSLGNKEVPMVDIGNGTYDPVSGKKTNATATLTSFGYELYTAGNKLNTNTFQFSDDVTWYAGKNEFVVGTSNQVNSYLNGFAPDYNGLYTFNSPQEFMLGMPAMAYTYRNSVKGAFPYAKISSTNLSVYIQDKYSVTDNFKLTAGIRADYAIFPTTLDENPAVAALKFDQGLTGIDVSKLPKSNVLISPRVGFNWDVDGKHNTQVRGGAGLFSGVVPYVWISNQASNTGTLFSSGTVTYAATPADNRLIFNADVNHNRPTGPIAANTSYEVDVASRDFKYPQVARFNAAVDQKLPWGIIGTIEAVYTKDLQAVYHQNIALPDTYTTLSGPEGQIRYTSNTLFPSVNGGLGNTITNPNINNAIYMRNTKKGYAYFGTIQLQKNFQGGFYANVAYTYSQAKDVNDGGSTASTIWSTRPIVGNPNANVLGNASYIQPHRVIASFSYRKEYAKNFATSAGLVWEMANNGAVSYITSGDPNGDGGTNDLMYIPKAKGDITLVPDANANPASADEQWNQLDNFIKQDKYLSKHRGQFAQRNAVILPYFKRADLNITQDFYLKQANGRRHTLRVTLDIINVGNLLNHNWGLYDYTYNGFNSGTISLMKFEGVVADGKGGQQATYNFPLANVKAGTPNTYSFKTNPDQISRWQGQIGIRYIFN</sequence>
<dbReference type="RefSeq" id="WP_108686617.1">
    <property type="nucleotide sequence ID" value="NZ_QCYK01000002.1"/>
</dbReference>
<dbReference type="PANTHER" id="PTHR30069:SF46">
    <property type="entry name" value="OAR PROTEIN"/>
    <property type="match status" value="1"/>
</dbReference>
<evidence type="ECO:0000313" key="9">
    <source>
        <dbReference type="EMBL" id="PUZ24776.1"/>
    </source>
</evidence>
<dbReference type="Pfam" id="PF13620">
    <property type="entry name" value="CarboxypepD_reg"/>
    <property type="match status" value="1"/>
</dbReference>
<dbReference type="SUPFAM" id="SSF56935">
    <property type="entry name" value="Porins"/>
    <property type="match status" value="1"/>
</dbReference>
<keyword evidence="5" id="KW-0472">Membrane</keyword>
<evidence type="ECO:0000256" key="5">
    <source>
        <dbReference type="ARBA" id="ARBA00023136"/>
    </source>
</evidence>
<keyword evidence="2" id="KW-0813">Transport</keyword>
<feature type="signal peptide" evidence="7">
    <location>
        <begin position="1"/>
        <end position="24"/>
    </location>
</feature>
<dbReference type="GO" id="GO:0015344">
    <property type="term" value="F:siderophore uptake transmembrane transporter activity"/>
    <property type="evidence" value="ECO:0007669"/>
    <property type="project" value="TreeGrafter"/>
</dbReference>
<evidence type="ECO:0000256" key="7">
    <source>
        <dbReference type="SAM" id="SignalP"/>
    </source>
</evidence>
<comment type="caution">
    <text evidence="9">The sequence shown here is derived from an EMBL/GenBank/DDBJ whole genome shotgun (WGS) entry which is preliminary data.</text>
</comment>
<evidence type="ECO:0000256" key="3">
    <source>
        <dbReference type="ARBA" id="ARBA00022452"/>
    </source>
</evidence>
<organism evidence="9 10">
    <name type="scientific">Chitinophaga parva</name>
    <dbReference type="NCBI Taxonomy" id="2169414"/>
    <lineage>
        <taxon>Bacteria</taxon>
        <taxon>Pseudomonadati</taxon>
        <taxon>Bacteroidota</taxon>
        <taxon>Chitinophagia</taxon>
        <taxon>Chitinophagales</taxon>
        <taxon>Chitinophagaceae</taxon>
        <taxon>Chitinophaga</taxon>
    </lineage>
</organism>
<dbReference type="PANTHER" id="PTHR30069">
    <property type="entry name" value="TONB-DEPENDENT OUTER MEMBRANE RECEPTOR"/>
    <property type="match status" value="1"/>
</dbReference>
<accession>A0A2T7BER5</accession>
<dbReference type="AlphaFoldDB" id="A0A2T7BER5"/>
<evidence type="ECO:0000313" key="10">
    <source>
        <dbReference type="Proteomes" id="UP000244450"/>
    </source>
</evidence>
<keyword evidence="6" id="KW-0998">Cell outer membrane</keyword>
<keyword evidence="9" id="KW-0675">Receptor</keyword>
<keyword evidence="3" id="KW-1134">Transmembrane beta strand</keyword>
<dbReference type="SUPFAM" id="SSF49464">
    <property type="entry name" value="Carboxypeptidase regulatory domain-like"/>
    <property type="match status" value="1"/>
</dbReference>
<gene>
    <name evidence="9" type="ORF">DCC81_10600</name>
</gene>
<feature type="chain" id="PRO_5015630018" evidence="7">
    <location>
        <begin position="25"/>
        <end position="1110"/>
    </location>
</feature>
<evidence type="ECO:0000256" key="2">
    <source>
        <dbReference type="ARBA" id="ARBA00022448"/>
    </source>
</evidence>
<protein>
    <submittedName>
        <fullName evidence="9">TonB-dependent receptor</fullName>
    </submittedName>
</protein>
<reference evidence="9 10" key="1">
    <citation type="submission" date="2018-04" db="EMBL/GenBank/DDBJ databases">
        <title>Chitinophaga fuyangensis sp. nov., isolated from soil in a chemical factory.</title>
        <authorList>
            <person name="Chen K."/>
        </authorList>
    </citation>
    <scope>NUCLEOTIDE SEQUENCE [LARGE SCALE GENOMIC DNA]</scope>
    <source>
        <strain evidence="9 10">LY-1</strain>
    </source>
</reference>
<dbReference type="InterPro" id="IPR039426">
    <property type="entry name" value="TonB-dep_rcpt-like"/>
</dbReference>
<keyword evidence="10" id="KW-1185">Reference proteome</keyword>
<evidence type="ECO:0000256" key="6">
    <source>
        <dbReference type="ARBA" id="ARBA00023237"/>
    </source>
</evidence>
<keyword evidence="7" id="KW-0732">Signal</keyword>
<evidence type="ECO:0000256" key="1">
    <source>
        <dbReference type="ARBA" id="ARBA00004571"/>
    </source>
</evidence>
<dbReference type="InterPro" id="IPR057601">
    <property type="entry name" value="Oar-like_b-barrel"/>
</dbReference>
<evidence type="ECO:0000259" key="8">
    <source>
        <dbReference type="Pfam" id="PF25183"/>
    </source>
</evidence>
<dbReference type="InterPro" id="IPR008969">
    <property type="entry name" value="CarboxyPept-like_regulatory"/>
</dbReference>
<dbReference type="EMBL" id="QCYK01000002">
    <property type="protein sequence ID" value="PUZ24776.1"/>
    <property type="molecule type" value="Genomic_DNA"/>
</dbReference>
<dbReference type="OrthoDB" id="9768147at2"/>
<name>A0A2T7BER5_9BACT</name>
<keyword evidence="4" id="KW-0812">Transmembrane</keyword>
<evidence type="ECO:0000256" key="4">
    <source>
        <dbReference type="ARBA" id="ARBA00022692"/>
    </source>
</evidence>
<proteinExistence type="predicted"/>
<dbReference type="InterPro" id="IPR036942">
    <property type="entry name" value="Beta-barrel_TonB_sf"/>
</dbReference>
<feature type="domain" description="TonB-dependent transporter Oar-like beta-barrel" evidence="8">
    <location>
        <begin position="239"/>
        <end position="1035"/>
    </location>
</feature>
<dbReference type="GO" id="GO:0044718">
    <property type="term" value="P:siderophore transmembrane transport"/>
    <property type="evidence" value="ECO:0007669"/>
    <property type="project" value="TreeGrafter"/>
</dbReference>
<dbReference type="GO" id="GO:0009279">
    <property type="term" value="C:cell outer membrane"/>
    <property type="evidence" value="ECO:0007669"/>
    <property type="project" value="UniProtKB-SubCell"/>
</dbReference>
<dbReference type="Proteomes" id="UP000244450">
    <property type="component" value="Unassembled WGS sequence"/>
</dbReference>
<comment type="subcellular location">
    <subcellularLocation>
        <location evidence="1">Cell outer membrane</location>
        <topology evidence="1">Multi-pass membrane protein</topology>
    </subcellularLocation>
</comment>